<accession>A0A646K9A7</accession>
<dbReference type="Proteomes" id="UP000419138">
    <property type="component" value="Unassembled WGS sequence"/>
</dbReference>
<evidence type="ECO:0000313" key="2">
    <source>
        <dbReference type="Proteomes" id="UP000419138"/>
    </source>
</evidence>
<sequence>MDELRKVFMDLFGDRLDGEVPDDDALVFGSGNKYGLESMDTMRFASALLQPFGDKVYDLKVENFTTLRSIHDQLQNG</sequence>
<dbReference type="SUPFAM" id="SSF47336">
    <property type="entry name" value="ACP-like"/>
    <property type="match status" value="1"/>
</dbReference>
<dbReference type="RefSeq" id="WP_153520450.1">
    <property type="nucleotide sequence ID" value="NZ_JBEPDZ010000013.1"/>
</dbReference>
<dbReference type="InterPro" id="IPR036736">
    <property type="entry name" value="ACP-like_sf"/>
</dbReference>
<keyword evidence="2" id="KW-1185">Reference proteome</keyword>
<organism evidence="1 2">
    <name type="scientific">Streptomyces jumonjinensis</name>
    <dbReference type="NCBI Taxonomy" id="1945"/>
    <lineage>
        <taxon>Bacteria</taxon>
        <taxon>Bacillati</taxon>
        <taxon>Actinomycetota</taxon>
        <taxon>Actinomycetes</taxon>
        <taxon>Kitasatosporales</taxon>
        <taxon>Streptomycetaceae</taxon>
        <taxon>Streptomyces</taxon>
    </lineage>
</organism>
<comment type="caution">
    <text evidence="1">The sequence shown here is derived from an EMBL/GenBank/DDBJ whole genome shotgun (WGS) entry which is preliminary data.</text>
</comment>
<evidence type="ECO:0008006" key="3">
    <source>
        <dbReference type="Google" id="ProtNLM"/>
    </source>
</evidence>
<proteinExistence type="predicted"/>
<dbReference type="OrthoDB" id="2989828at2"/>
<gene>
    <name evidence="1" type="ORF">FF041_00155</name>
</gene>
<evidence type="ECO:0000313" key="1">
    <source>
        <dbReference type="EMBL" id="MQS98667.1"/>
    </source>
</evidence>
<protein>
    <recommendedName>
        <fullName evidence="3">Acyl carrier protein</fullName>
    </recommendedName>
</protein>
<name>A0A646K9A7_STRJU</name>
<dbReference type="AlphaFoldDB" id="A0A646K9A7"/>
<reference evidence="1 2" key="1">
    <citation type="submission" date="2019-05" db="EMBL/GenBank/DDBJ databases">
        <title>Comparative genomics and metabolomics analyses of clavulanic acid producing Streptomyces species provides insight into specialized metabolism and evolution of beta-lactam biosynthetic gene clusters.</title>
        <authorList>
            <person name="Moore M.A."/>
            <person name="Cruz-Morales P."/>
            <person name="Barona Gomez F."/>
            <person name="Kapil T."/>
        </authorList>
    </citation>
    <scope>NUCLEOTIDE SEQUENCE [LARGE SCALE GENOMIC DNA]</scope>
    <source>
        <strain evidence="1 2">NRRL 5741</strain>
    </source>
</reference>
<dbReference type="EMBL" id="VCLA01000002">
    <property type="protein sequence ID" value="MQS98667.1"/>
    <property type="molecule type" value="Genomic_DNA"/>
</dbReference>